<protein>
    <recommendedName>
        <fullName evidence="3">DUF4382 domain-containing protein</fullName>
    </recommendedName>
</protein>
<comment type="caution">
    <text evidence="1">The sequence shown here is derived from an EMBL/GenBank/DDBJ whole genome shotgun (WGS) entry which is preliminary data.</text>
</comment>
<sequence length="486" mass="53668">MYSCQDEESTSQEEQGGVEFLFDGDRVSNAKSGIANAKNDAESCDMALASYAIIEMSGETYEIDLKAWGESYKTDLIELGPGTYQVTNVQLFDADDHPLYATPMAESEFGPFVSQALPFDVTVENYRKIEYDLEVLCIEEFTPPQFGFVFWDVTIKEVKNLCVFANFCEPDAGHAVASLEAFIYPNEESTSDEDLIWTGSADGDYDSENPDNELLCLKFPYDPSIPTEDQSFYIELFVNGVLFQGTMPLDRVDMINAEDGYLHLNENCDGDFDILSNSFNIAWEDLNGDGGTNDCDYNDFIVKTTTSTDITTGDLIFEFEPIARGGGYDHAFKFWLPGTGYSVTGASLVDDSSGNTMIEVYPDTHQAFSSTNDFVNTKCNGATGTGNIVTVTVQNPPSNFTYYLLNPFDANLNVTGGGSTYDLTLGNLFTSSTFIKDGQEMKNGLITTGDWEWVVDGVDIRTVYGPNFDSNFTPISNLGSLWMNCP</sequence>
<evidence type="ECO:0000313" key="2">
    <source>
        <dbReference type="Proteomes" id="UP001500185"/>
    </source>
</evidence>
<reference evidence="2" key="1">
    <citation type="journal article" date="2019" name="Int. J. Syst. Evol. Microbiol.">
        <title>The Global Catalogue of Microorganisms (GCM) 10K type strain sequencing project: providing services to taxonomists for standard genome sequencing and annotation.</title>
        <authorList>
            <consortium name="The Broad Institute Genomics Platform"/>
            <consortium name="The Broad Institute Genome Sequencing Center for Infectious Disease"/>
            <person name="Wu L."/>
            <person name="Ma J."/>
        </authorList>
    </citation>
    <scope>NUCLEOTIDE SEQUENCE [LARGE SCALE GENOMIC DNA]</scope>
    <source>
        <strain evidence="2">JCM 16231</strain>
    </source>
</reference>
<evidence type="ECO:0000313" key="1">
    <source>
        <dbReference type="EMBL" id="GAA0755402.1"/>
    </source>
</evidence>
<name>A0ABP3VF91_9FLAO</name>
<dbReference type="EMBL" id="BAAAGG010000005">
    <property type="protein sequence ID" value="GAA0755402.1"/>
    <property type="molecule type" value="Genomic_DNA"/>
</dbReference>
<dbReference type="Proteomes" id="UP001500185">
    <property type="component" value="Unassembled WGS sequence"/>
</dbReference>
<accession>A0ABP3VF91</accession>
<gene>
    <name evidence="1" type="ORF">GCM10009433_09890</name>
</gene>
<proteinExistence type="predicted"/>
<evidence type="ECO:0008006" key="3">
    <source>
        <dbReference type="Google" id="ProtNLM"/>
    </source>
</evidence>
<organism evidence="1 2">
    <name type="scientific">Psychroflexus lacisalsi</name>
    <dbReference type="NCBI Taxonomy" id="503928"/>
    <lineage>
        <taxon>Bacteria</taxon>
        <taxon>Pseudomonadati</taxon>
        <taxon>Bacteroidota</taxon>
        <taxon>Flavobacteriia</taxon>
        <taxon>Flavobacteriales</taxon>
        <taxon>Flavobacteriaceae</taxon>
        <taxon>Psychroflexus</taxon>
    </lineage>
</organism>
<keyword evidence="2" id="KW-1185">Reference proteome</keyword>